<dbReference type="AlphaFoldDB" id="A0AAF0IT73"/>
<name>A0AAF0IT73_9BASI</name>
<evidence type="ECO:0000256" key="1">
    <source>
        <dbReference type="RuleBase" id="RU000487"/>
    </source>
</evidence>
<dbReference type="Proteomes" id="UP001214603">
    <property type="component" value="Chromosome 2"/>
</dbReference>
<dbReference type="PANTHER" id="PTHR11937">
    <property type="entry name" value="ACTIN"/>
    <property type="match status" value="1"/>
</dbReference>
<dbReference type="InterPro" id="IPR043129">
    <property type="entry name" value="ATPase_NBD"/>
</dbReference>
<dbReference type="InterPro" id="IPR004000">
    <property type="entry name" value="Actin"/>
</dbReference>
<evidence type="ECO:0008006" key="4">
    <source>
        <dbReference type="Google" id="ProtNLM"/>
    </source>
</evidence>
<evidence type="ECO:0000313" key="2">
    <source>
        <dbReference type="EMBL" id="WFD02914.1"/>
    </source>
</evidence>
<dbReference type="SUPFAM" id="SSF53067">
    <property type="entry name" value="Actin-like ATPase domain"/>
    <property type="match status" value="2"/>
</dbReference>
<gene>
    <name evidence="2" type="ORF">MOBT1_001602</name>
</gene>
<evidence type="ECO:0000313" key="3">
    <source>
        <dbReference type="Proteomes" id="UP001214603"/>
    </source>
</evidence>
<keyword evidence="3" id="KW-1185">Reference proteome</keyword>
<organism evidence="2 3">
    <name type="scientific">Malassezia obtusa</name>
    <dbReference type="NCBI Taxonomy" id="76774"/>
    <lineage>
        <taxon>Eukaryota</taxon>
        <taxon>Fungi</taxon>
        <taxon>Dikarya</taxon>
        <taxon>Basidiomycota</taxon>
        <taxon>Ustilaginomycotina</taxon>
        <taxon>Malasseziomycetes</taxon>
        <taxon>Malasseziales</taxon>
        <taxon>Malasseziaceae</taxon>
        <taxon>Malassezia</taxon>
    </lineage>
</organism>
<dbReference type="SMART" id="SM00268">
    <property type="entry name" value="ACTIN"/>
    <property type="match status" value="1"/>
</dbReference>
<sequence>MTREASTLLIVHDAQGVFAGVGIHDPFAVPDVVRVLTLTQIVPARVGRRTDGTYLVGAQLTDAEAQGEQLVIKSPIEDGRIEDWDAMKALWNHVLAQLQVHPAHNTFFTMVGLPMPLPREAAERTAQIFFEQLNTPALSISEVPLLTAYAAGVLNALVVDVGAEETSVVAVSDCAVLPTTAVLSKLGTVHCTWWLAYLLTQDAAASRALEALVQPDLTLSGLAYALAQVLVAEGHVRIEVASKLPGTNEPEADDAAFDVAAALVEGREHDVVSQRKGAAQAATSDDIIHVEFRGVQVPIGRVRARFHEPLLHPQLLERVKLDVPAPPAVGQALHARQIGGEPICVSVPDAIIMAAARVQPLERRMMLWENVVVTGSMTRFKGLVPELLHALTAYMINEQTESAQLVGEPNPSQARDVRALKVPEYFPAFKDRLDLLPYLGANIYAKLVFNDLSGRNYISKMQYNDGGPSVAFAIGSG</sequence>
<dbReference type="Gene3D" id="3.30.420.40">
    <property type="match status" value="3"/>
</dbReference>
<accession>A0AAF0IT73</accession>
<dbReference type="Pfam" id="PF00022">
    <property type="entry name" value="Actin"/>
    <property type="match status" value="1"/>
</dbReference>
<protein>
    <recommendedName>
        <fullName evidence="4">Actin-related protein</fullName>
    </recommendedName>
</protein>
<reference evidence="2" key="1">
    <citation type="submission" date="2023-03" db="EMBL/GenBank/DDBJ databases">
        <title>Mating type loci evolution in Malassezia.</title>
        <authorList>
            <person name="Coelho M.A."/>
        </authorList>
    </citation>
    <scope>NUCLEOTIDE SEQUENCE</scope>
    <source>
        <strain evidence="2">CBS 7876</strain>
    </source>
</reference>
<proteinExistence type="inferred from homology"/>
<dbReference type="CDD" id="cd10208">
    <property type="entry name" value="ASKHA_NBD_ScArp9-like"/>
    <property type="match status" value="1"/>
</dbReference>
<comment type="similarity">
    <text evidence="1">Belongs to the actin family.</text>
</comment>
<dbReference type="EMBL" id="CP119935">
    <property type="protein sequence ID" value="WFD02914.1"/>
    <property type="molecule type" value="Genomic_DNA"/>
</dbReference>